<organism evidence="2 3">
    <name type="scientific">Diploptera punctata</name>
    <name type="common">Pacific beetle cockroach</name>
    <dbReference type="NCBI Taxonomy" id="6984"/>
    <lineage>
        <taxon>Eukaryota</taxon>
        <taxon>Metazoa</taxon>
        <taxon>Ecdysozoa</taxon>
        <taxon>Arthropoda</taxon>
        <taxon>Hexapoda</taxon>
        <taxon>Insecta</taxon>
        <taxon>Pterygota</taxon>
        <taxon>Neoptera</taxon>
        <taxon>Polyneoptera</taxon>
        <taxon>Dictyoptera</taxon>
        <taxon>Blattodea</taxon>
        <taxon>Blaberoidea</taxon>
        <taxon>Blaberidae</taxon>
        <taxon>Diplopterinae</taxon>
        <taxon>Diploptera</taxon>
    </lineage>
</organism>
<feature type="compositionally biased region" description="Basic and acidic residues" evidence="1">
    <location>
        <begin position="160"/>
        <end position="169"/>
    </location>
</feature>
<sequence>NQEYQDRNHNILSLSSLYKAIYCYCLRNRGIHSKACLGNVFSGILRIRSYHSSCMSSSSSSSLSRMRGTWSIAVIWLHLIAAAPGPDAPETNEAEHSHTSTGCDCMEYWTCVMSGGNPYSYCGLSESNVCCFVPQGAKPVGLFPSSNSVSQPNKGRCGKKGNDSGRDGIAEPAEWPWH</sequence>
<feature type="non-terminal residue" evidence="2">
    <location>
        <position position="1"/>
    </location>
</feature>
<reference evidence="2" key="2">
    <citation type="submission" date="2023-05" db="EMBL/GenBank/DDBJ databases">
        <authorList>
            <person name="Fouks B."/>
        </authorList>
    </citation>
    <scope>NUCLEOTIDE SEQUENCE</scope>
    <source>
        <strain evidence="2">Stay&amp;Tobe</strain>
        <tissue evidence="2">Testes</tissue>
    </source>
</reference>
<comment type="caution">
    <text evidence="2">The sequence shown here is derived from an EMBL/GenBank/DDBJ whole genome shotgun (WGS) entry which is preliminary data.</text>
</comment>
<accession>A0AAD8E409</accession>
<proteinExistence type="predicted"/>
<dbReference type="AlphaFoldDB" id="A0AAD8E409"/>
<evidence type="ECO:0000256" key="1">
    <source>
        <dbReference type="SAM" id="MobiDB-lite"/>
    </source>
</evidence>
<evidence type="ECO:0000313" key="3">
    <source>
        <dbReference type="Proteomes" id="UP001233999"/>
    </source>
</evidence>
<name>A0AAD8E409_DIPPU</name>
<gene>
    <name evidence="2" type="ORF">L9F63_007343</name>
</gene>
<reference evidence="2" key="1">
    <citation type="journal article" date="2023" name="IScience">
        <title>Live-bearing cockroach genome reveals convergent evolutionary mechanisms linked to viviparity in insects and beyond.</title>
        <authorList>
            <person name="Fouks B."/>
            <person name="Harrison M.C."/>
            <person name="Mikhailova A.A."/>
            <person name="Marchal E."/>
            <person name="English S."/>
            <person name="Carruthers M."/>
            <person name="Jennings E.C."/>
            <person name="Chiamaka E.L."/>
            <person name="Frigard R.A."/>
            <person name="Pippel M."/>
            <person name="Attardo G.M."/>
            <person name="Benoit J.B."/>
            <person name="Bornberg-Bauer E."/>
            <person name="Tobe S.S."/>
        </authorList>
    </citation>
    <scope>NUCLEOTIDE SEQUENCE</scope>
    <source>
        <strain evidence="2">Stay&amp;Tobe</strain>
    </source>
</reference>
<evidence type="ECO:0000313" key="2">
    <source>
        <dbReference type="EMBL" id="KAJ9575802.1"/>
    </source>
</evidence>
<protein>
    <submittedName>
        <fullName evidence="2">Uncharacterized protein</fullName>
    </submittedName>
</protein>
<dbReference type="Proteomes" id="UP001233999">
    <property type="component" value="Unassembled WGS sequence"/>
</dbReference>
<feature type="compositionally biased region" description="Polar residues" evidence="1">
    <location>
        <begin position="144"/>
        <end position="153"/>
    </location>
</feature>
<keyword evidence="3" id="KW-1185">Reference proteome</keyword>
<feature type="non-terminal residue" evidence="2">
    <location>
        <position position="178"/>
    </location>
</feature>
<dbReference type="EMBL" id="JASPKZ010009820">
    <property type="protein sequence ID" value="KAJ9575802.1"/>
    <property type="molecule type" value="Genomic_DNA"/>
</dbReference>
<feature type="region of interest" description="Disordered" evidence="1">
    <location>
        <begin position="144"/>
        <end position="178"/>
    </location>
</feature>